<protein>
    <recommendedName>
        <fullName evidence="4">Secreted protein</fullName>
    </recommendedName>
</protein>
<sequence>MIGLVAAFLLTLAVPGCSVFNACPAIAWNNTVVVKLEGGTRDVSVVELCGDGVCSVPAPILQQSDDPVRLETLDPQQLGTFTPEPSAIQLPYFATKIDDSTWNISIEMASPDKATLRALSASGDVLAEREVSLSRVRVGGTGRCGGPAEADPISLTIAS</sequence>
<dbReference type="OrthoDB" id="5147046at2"/>
<dbReference type="Proteomes" id="UP000298313">
    <property type="component" value="Unassembled WGS sequence"/>
</dbReference>
<evidence type="ECO:0008006" key="4">
    <source>
        <dbReference type="Google" id="ProtNLM"/>
    </source>
</evidence>
<evidence type="ECO:0000313" key="3">
    <source>
        <dbReference type="Proteomes" id="UP000298313"/>
    </source>
</evidence>
<organism evidence="2 3">
    <name type="scientific">Cryobacterium fucosi</name>
    <dbReference type="NCBI Taxonomy" id="1259157"/>
    <lineage>
        <taxon>Bacteria</taxon>
        <taxon>Bacillati</taxon>
        <taxon>Actinomycetota</taxon>
        <taxon>Actinomycetes</taxon>
        <taxon>Micrococcales</taxon>
        <taxon>Microbacteriaceae</taxon>
        <taxon>Cryobacterium</taxon>
    </lineage>
</organism>
<dbReference type="RefSeq" id="WP_134524820.1">
    <property type="nucleotide sequence ID" value="NZ_SOHH01000104.1"/>
</dbReference>
<keyword evidence="3" id="KW-1185">Reference proteome</keyword>
<dbReference type="AlphaFoldDB" id="A0A4R9B0U7"/>
<reference evidence="2 3" key="1">
    <citation type="submission" date="2019-03" db="EMBL/GenBank/DDBJ databases">
        <title>Genomics of glacier-inhabiting Cryobacterium strains.</title>
        <authorList>
            <person name="Liu Q."/>
            <person name="Xin Y.-H."/>
        </authorList>
    </citation>
    <scope>NUCLEOTIDE SEQUENCE [LARGE SCALE GENOMIC DNA]</scope>
    <source>
        <strain evidence="2 3">Hh4</strain>
    </source>
</reference>
<dbReference type="EMBL" id="SOHH01000104">
    <property type="protein sequence ID" value="TFD73020.1"/>
    <property type="molecule type" value="Genomic_DNA"/>
</dbReference>
<gene>
    <name evidence="2" type="ORF">E3T48_14920</name>
</gene>
<name>A0A4R9B0U7_9MICO</name>
<accession>A0A4R9B0U7</accession>
<evidence type="ECO:0000256" key="1">
    <source>
        <dbReference type="SAM" id="SignalP"/>
    </source>
</evidence>
<evidence type="ECO:0000313" key="2">
    <source>
        <dbReference type="EMBL" id="TFD73020.1"/>
    </source>
</evidence>
<feature type="signal peptide" evidence="1">
    <location>
        <begin position="1"/>
        <end position="27"/>
    </location>
</feature>
<keyword evidence="1" id="KW-0732">Signal</keyword>
<feature type="chain" id="PRO_5020204601" description="Secreted protein" evidence="1">
    <location>
        <begin position="28"/>
        <end position="159"/>
    </location>
</feature>
<comment type="caution">
    <text evidence="2">The sequence shown here is derived from an EMBL/GenBank/DDBJ whole genome shotgun (WGS) entry which is preliminary data.</text>
</comment>
<proteinExistence type="predicted"/>